<dbReference type="CDD" id="cd00160">
    <property type="entry name" value="RhoGEF"/>
    <property type="match status" value="1"/>
</dbReference>
<dbReference type="OrthoDB" id="2272012at2759"/>
<evidence type="ECO:0000256" key="2">
    <source>
        <dbReference type="ARBA" id="ARBA00022658"/>
    </source>
</evidence>
<proteinExistence type="predicted"/>
<evidence type="ECO:0000313" key="7">
    <source>
        <dbReference type="Proteomes" id="UP000799429"/>
    </source>
</evidence>
<feature type="domain" description="CNH" evidence="5">
    <location>
        <begin position="880"/>
        <end position="1178"/>
    </location>
</feature>
<feature type="compositionally biased region" description="Basic and acidic residues" evidence="3">
    <location>
        <begin position="469"/>
        <end position="482"/>
    </location>
</feature>
<dbReference type="Pfam" id="PF00780">
    <property type="entry name" value="CNH"/>
    <property type="match status" value="1"/>
</dbReference>
<accession>A0A9P4S3G2</accession>
<evidence type="ECO:0000313" key="6">
    <source>
        <dbReference type="EMBL" id="KAF2834577.1"/>
    </source>
</evidence>
<dbReference type="InterPro" id="IPR035899">
    <property type="entry name" value="DBL_dom_sf"/>
</dbReference>
<feature type="compositionally biased region" description="Polar residues" evidence="3">
    <location>
        <begin position="39"/>
        <end position="53"/>
    </location>
</feature>
<dbReference type="SMART" id="SM00036">
    <property type="entry name" value="CNH"/>
    <property type="match status" value="1"/>
</dbReference>
<evidence type="ECO:0000256" key="1">
    <source>
        <dbReference type="ARBA" id="ARBA00022553"/>
    </source>
</evidence>
<name>A0A9P4S3G2_9PEZI</name>
<keyword evidence="1" id="KW-0597">Phosphoprotein</keyword>
<dbReference type="SUPFAM" id="SSF48065">
    <property type="entry name" value="DBL homology domain (DH-domain)"/>
    <property type="match status" value="1"/>
</dbReference>
<feature type="compositionally biased region" description="Polar residues" evidence="3">
    <location>
        <begin position="296"/>
        <end position="319"/>
    </location>
</feature>
<organism evidence="6 7">
    <name type="scientific">Patellaria atrata CBS 101060</name>
    <dbReference type="NCBI Taxonomy" id="1346257"/>
    <lineage>
        <taxon>Eukaryota</taxon>
        <taxon>Fungi</taxon>
        <taxon>Dikarya</taxon>
        <taxon>Ascomycota</taxon>
        <taxon>Pezizomycotina</taxon>
        <taxon>Dothideomycetes</taxon>
        <taxon>Dothideomycetes incertae sedis</taxon>
        <taxon>Patellariales</taxon>
        <taxon>Patellariaceae</taxon>
        <taxon>Patellaria</taxon>
    </lineage>
</organism>
<dbReference type="InterPro" id="IPR000219">
    <property type="entry name" value="DH_dom"/>
</dbReference>
<comment type="caution">
    <text evidence="6">The sequence shown here is derived from an EMBL/GenBank/DDBJ whole genome shotgun (WGS) entry which is preliminary data.</text>
</comment>
<dbReference type="SUPFAM" id="SSF50729">
    <property type="entry name" value="PH domain-like"/>
    <property type="match status" value="1"/>
</dbReference>
<dbReference type="InterPro" id="IPR036388">
    <property type="entry name" value="WH-like_DNA-bd_sf"/>
</dbReference>
<feature type="compositionally biased region" description="Polar residues" evidence="3">
    <location>
        <begin position="279"/>
        <end position="288"/>
    </location>
</feature>
<feature type="region of interest" description="Disordered" evidence="3">
    <location>
        <begin position="193"/>
        <end position="323"/>
    </location>
</feature>
<dbReference type="InterPro" id="IPR000591">
    <property type="entry name" value="DEP_dom"/>
</dbReference>
<dbReference type="InterPro" id="IPR041675">
    <property type="entry name" value="PH_5"/>
</dbReference>
<protein>
    <submittedName>
        <fullName evidence="6">Citron like protein</fullName>
    </submittedName>
</protein>
<dbReference type="GO" id="GO:0035556">
    <property type="term" value="P:intracellular signal transduction"/>
    <property type="evidence" value="ECO:0007669"/>
    <property type="project" value="InterPro"/>
</dbReference>
<dbReference type="Pfam" id="PF15405">
    <property type="entry name" value="PH_5"/>
    <property type="match status" value="1"/>
</dbReference>
<gene>
    <name evidence="6" type="ORF">M501DRAFT_1020697</name>
</gene>
<feature type="domain" description="DH" evidence="4">
    <location>
        <begin position="507"/>
        <end position="696"/>
    </location>
</feature>
<dbReference type="PROSITE" id="PS50219">
    <property type="entry name" value="CNH"/>
    <property type="match status" value="1"/>
</dbReference>
<feature type="compositionally biased region" description="Polar residues" evidence="3">
    <location>
        <begin position="193"/>
        <end position="204"/>
    </location>
</feature>
<feature type="compositionally biased region" description="Polar residues" evidence="3">
    <location>
        <begin position="1"/>
        <end position="21"/>
    </location>
</feature>
<feature type="region of interest" description="Disordered" evidence="3">
    <location>
        <begin position="1"/>
        <end position="167"/>
    </location>
</feature>
<feature type="compositionally biased region" description="Low complexity" evidence="3">
    <location>
        <begin position="54"/>
        <end position="76"/>
    </location>
</feature>
<keyword evidence="2" id="KW-0344">Guanine-nucleotide releasing factor</keyword>
<dbReference type="AlphaFoldDB" id="A0A9P4S3G2"/>
<dbReference type="Proteomes" id="UP000799429">
    <property type="component" value="Unassembled WGS sequence"/>
</dbReference>
<dbReference type="Pfam" id="PF00621">
    <property type="entry name" value="RhoGEF"/>
    <property type="match status" value="1"/>
</dbReference>
<sequence length="1228" mass="139074">MADYGSQQGREYNRQYNPVSDQQRHGAYSAIFGGAPSGRAQTMSSSTFQQPPDRSQTMSSQGSTMMQRTPPMRQQMNGYERPSHNGYPPPHRSVDNTPSPPHQQQRGSPTNYLPNPVPPERKPYGLPPRTDMRGPPMGQSFNRPIPNRYPGGPPGPALNSDPYRSQSLAVGSRPTYPGTGTYNLAPAQAFRQQAYHNQSRTTAQGRVVPERPDERTMSLAAYSRDGDHSHMTQTMSGRVIPNRRRESVGQDDAPSPSSFATTSPSTTSTKTRTPSQSSLPSRTMSMASTIVAPSDRTMSMASRSGVQKSNSNSTSQAAAPNQRRAPLVYPALLSKVAETFRDKIPLGDKIKDGLDYKGAFAGAEAVDLIAYIIKTNDRNLALLLGRSLDAQKFFHDVTYAHRLRDSHTEVYRFKETLVETEDTGVNGVFTLLTECYSPTCTRDRLCYSIACPRRLEQQARLNMKPQAGLRREDSRGSLHEDQADEQKLWINTVSKEVADSIDDKEKKRQEVISELMYTERDFVKDLEYLRDFWMKPLRAPGTSPIPEHRREKLIKTIFSNCQDVYYVNSRLAESLTRRQQQSPVVRNVGDIFLEYVPMFSPFITYGANQLFGKYEFECERKTNAGFAKFVDEVERLKESRKLELNGYLTKPTTRLARYPLLLENVLKYTADDNPDKDDIPKAIKMIKDVLSRVNIESGKAENRFNLQQLARELKFRNGEYIDLKLTDESRQLIYKGGLKRNPTDANADVQGFLFDHAVLLVRVKTVNKREEMKVYKKPIPLELLVITQMDEVIPKMGIAKRPSSSLVLGSKNNANTPKTEGFPITFKHLGKGGYECTLYCSTHIQQVKWMEHIEAQCKMIKDRNNMYMQTTLNEGFFTAAIRVNCCAPADSGRKLVLGTDSGVYITDRKPKDASIKPRRILEAKFVSGIDVLEAHSILLVLTEKTMFTYPMEILHTEESPVTNAKRGKKISHGTFFKAGICDGQQLVCLVKSSGLSTTVKVYEPMENYSKQKKSGFGKLLAGGQDVLKLSKEIYIPSEAISLHYLKTKLCVGCLKGFEIVEMETLETQSLLDQADTSLDFVVARKESNIKPIHVERIGTEFLLCYSDFSFWVNRHGWRTHPEWKITWEGNPQNFAICHPYILAFEPSFVEIRHIDTGMLMHILTAKNIRMLHTSTQEILYAYEDELGYDVIASLDFWPQTKNRPTHAPMSEKATLENGMHRQQIEYRY</sequence>
<dbReference type="PANTHER" id="PTHR46572">
    <property type="entry name" value="RHO1 GDP-GTP EXCHANGE PROTEIN 1-RELATED"/>
    <property type="match status" value="1"/>
</dbReference>
<dbReference type="InterPro" id="IPR011993">
    <property type="entry name" value="PH-like_dom_sf"/>
</dbReference>
<keyword evidence="7" id="KW-1185">Reference proteome</keyword>
<feature type="region of interest" description="Disordered" evidence="3">
    <location>
        <begin position="462"/>
        <end position="482"/>
    </location>
</feature>
<dbReference type="Gene3D" id="2.30.29.30">
    <property type="entry name" value="Pleckstrin-homology domain (PH domain)/Phosphotyrosine-binding domain (PTB)"/>
    <property type="match status" value="1"/>
</dbReference>
<dbReference type="InterPro" id="IPR052233">
    <property type="entry name" value="Rho-type_GEFs"/>
</dbReference>
<dbReference type="PANTHER" id="PTHR46572:SF2">
    <property type="entry name" value="RHO1 GDP-GTP EXCHANGE PROTEIN 1-RELATED"/>
    <property type="match status" value="1"/>
</dbReference>
<dbReference type="GO" id="GO:0005085">
    <property type="term" value="F:guanyl-nucleotide exchange factor activity"/>
    <property type="evidence" value="ECO:0007669"/>
    <property type="project" value="UniProtKB-KW"/>
</dbReference>
<feature type="compositionally biased region" description="Polar residues" evidence="3">
    <location>
        <begin position="102"/>
        <end position="113"/>
    </location>
</feature>
<dbReference type="CDD" id="cd04435">
    <property type="entry name" value="DEP_fRom2"/>
    <property type="match status" value="1"/>
</dbReference>
<dbReference type="Pfam" id="PF00610">
    <property type="entry name" value="DEP"/>
    <property type="match status" value="1"/>
</dbReference>
<dbReference type="Gene3D" id="1.20.900.10">
    <property type="entry name" value="Dbl homology (DH) domain"/>
    <property type="match status" value="1"/>
</dbReference>
<evidence type="ECO:0000259" key="4">
    <source>
        <dbReference type="PROSITE" id="PS50010"/>
    </source>
</evidence>
<dbReference type="PROSITE" id="PS50010">
    <property type="entry name" value="DH_2"/>
    <property type="match status" value="1"/>
</dbReference>
<reference evidence="6" key="1">
    <citation type="journal article" date="2020" name="Stud. Mycol.">
        <title>101 Dothideomycetes genomes: a test case for predicting lifestyles and emergence of pathogens.</title>
        <authorList>
            <person name="Haridas S."/>
            <person name="Albert R."/>
            <person name="Binder M."/>
            <person name="Bloem J."/>
            <person name="Labutti K."/>
            <person name="Salamov A."/>
            <person name="Andreopoulos B."/>
            <person name="Baker S."/>
            <person name="Barry K."/>
            <person name="Bills G."/>
            <person name="Bluhm B."/>
            <person name="Cannon C."/>
            <person name="Castanera R."/>
            <person name="Culley D."/>
            <person name="Daum C."/>
            <person name="Ezra D."/>
            <person name="Gonzalez J."/>
            <person name="Henrissat B."/>
            <person name="Kuo A."/>
            <person name="Liang C."/>
            <person name="Lipzen A."/>
            <person name="Lutzoni F."/>
            <person name="Magnuson J."/>
            <person name="Mondo S."/>
            <person name="Nolan M."/>
            <person name="Ohm R."/>
            <person name="Pangilinan J."/>
            <person name="Park H.-J."/>
            <person name="Ramirez L."/>
            <person name="Alfaro M."/>
            <person name="Sun H."/>
            <person name="Tritt A."/>
            <person name="Yoshinaga Y."/>
            <person name="Zwiers L.-H."/>
            <person name="Turgeon B."/>
            <person name="Goodwin S."/>
            <person name="Spatafora J."/>
            <person name="Crous P."/>
            <person name="Grigoriev I."/>
        </authorList>
    </citation>
    <scope>NUCLEOTIDE SEQUENCE</scope>
    <source>
        <strain evidence="6">CBS 101060</strain>
    </source>
</reference>
<dbReference type="InterPro" id="IPR036390">
    <property type="entry name" value="WH_DNA-bd_sf"/>
</dbReference>
<dbReference type="SUPFAM" id="SSF46785">
    <property type="entry name" value="Winged helix' DNA-binding domain"/>
    <property type="match status" value="1"/>
</dbReference>
<evidence type="ECO:0000256" key="3">
    <source>
        <dbReference type="SAM" id="MobiDB-lite"/>
    </source>
</evidence>
<dbReference type="SMART" id="SM00049">
    <property type="entry name" value="DEP"/>
    <property type="match status" value="1"/>
</dbReference>
<dbReference type="EMBL" id="MU006117">
    <property type="protein sequence ID" value="KAF2834577.1"/>
    <property type="molecule type" value="Genomic_DNA"/>
</dbReference>
<dbReference type="Gene3D" id="1.10.10.10">
    <property type="entry name" value="Winged helix-like DNA-binding domain superfamily/Winged helix DNA-binding domain"/>
    <property type="match status" value="1"/>
</dbReference>
<evidence type="ECO:0000259" key="5">
    <source>
        <dbReference type="PROSITE" id="PS50219"/>
    </source>
</evidence>
<dbReference type="SMART" id="SM00325">
    <property type="entry name" value="RhoGEF"/>
    <property type="match status" value="1"/>
</dbReference>
<feature type="compositionally biased region" description="Low complexity" evidence="3">
    <location>
        <begin position="254"/>
        <end position="278"/>
    </location>
</feature>
<dbReference type="InterPro" id="IPR001180">
    <property type="entry name" value="CNH_dom"/>
</dbReference>